<organism evidence="4 5">
    <name type="scientific">Anaeromyxobacter oryzae</name>
    <dbReference type="NCBI Taxonomy" id="2918170"/>
    <lineage>
        <taxon>Bacteria</taxon>
        <taxon>Pseudomonadati</taxon>
        <taxon>Myxococcota</taxon>
        <taxon>Myxococcia</taxon>
        <taxon>Myxococcales</taxon>
        <taxon>Cystobacterineae</taxon>
        <taxon>Anaeromyxobacteraceae</taxon>
        <taxon>Anaeromyxobacter</taxon>
    </lineage>
</organism>
<keyword evidence="2" id="KW-0812">Transmembrane</keyword>
<feature type="transmembrane region" description="Helical" evidence="2">
    <location>
        <begin position="92"/>
        <end position="114"/>
    </location>
</feature>
<feature type="region of interest" description="Disordered" evidence="1">
    <location>
        <begin position="372"/>
        <end position="396"/>
    </location>
</feature>
<dbReference type="PROSITE" id="PS50206">
    <property type="entry name" value="RHODANESE_3"/>
    <property type="match status" value="1"/>
</dbReference>
<evidence type="ECO:0000313" key="5">
    <source>
        <dbReference type="Proteomes" id="UP001162891"/>
    </source>
</evidence>
<name>A0ABN6MYJ7_9BACT</name>
<gene>
    <name evidence="4" type="ORF">AMOR_50380</name>
</gene>
<dbReference type="EMBL" id="AP025591">
    <property type="protein sequence ID" value="BDG06042.1"/>
    <property type="molecule type" value="Genomic_DNA"/>
</dbReference>
<dbReference type="RefSeq" id="WP_248355315.1">
    <property type="nucleotide sequence ID" value="NZ_AP025591.1"/>
</dbReference>
<accession>A0ABN6MYJ7</accession>
<dbReference type="InterPro" id="IPR001763">
    <property type="entry name" value="Rhodanese-like_dom"/>
</dbReference>
<dbReference type="InterPro" id="IPR007272">
    <property type="entry name" value="Sulf_transp_TsuA/YedE"/>
</dbReference>
<feature type="transmembrane region" description="Helical" evidence="2">
    <location>
        <begin position="53"/>
        <end position="72"/>
    </location>
</feature>
<evidence type="ECO:0000259" key="3">
    <source>
        <dbReference type="PROSITE" id="PS50206"/>
    </source>
</evidence>
<dbReference type="SUPFAM" id="SSF52821">
    <property type="entry name" value="Rhodanese/Cell cycle control phosphatase"/>
    <property type="match status" value="1"/>
</dbReference>
<evidence type="ECO:0000313" key="4">
    <source>
        <dbReference type="EMBL" id="BDG06042.1"/>
    </source>
</evidence>
<sequence length="396" mass="39816">MNVFPFESLVGAQRELGLVVAVAIGFGFGFVLERAGFGRAQKLVGQFYGYDMTVFKVMFGAIVTAMLGAVVLSGLGLMDLRAVAGTATSATYLWPMIVGGLVLGVGFIVSGYCPGTSLVAAASGKLDGLATVAGVVAGTVVYGELLSVKRFADFTESGYLGQLYLYDLLHLPPAVVALFVAVMAVACFVGAEKLEAILGGADAPASPRAPKRLVFAGFAASAAVGLATLALPSSTAAVASPGRIAPPALARRVLDAPWAVRVLDLRPLAACAAGRIPGAECTPPETLKDLALGDVSAARDLVVVGAGTVEPLPPEVRAYHGEVLVLDGGFAAWKAWALTPPAPPAPGAPPEEVEAYRLRAGVAAALTGVKQAAPAPAPGGGAAPVKRKAGGGGCSG</sequence>
<keyword evidence="2" id="KW-1133">Transmembrane helix</keyword>
<dbReference type="InterPro" id="IPR036873">
    <property type="entry name" value="Rhodanese-like_dom_sf"/>
</dbReference>
<proteinExistence type="predicted"/>
<dbReference type="Proteomes" id="UP001162891">
    <property type="component" value="Chromosome"/>
</dbReference>
<protein>
    <recommendedName>
        <fullName evidence="3">Rhodanese domain-containing protein</fullName>
    </recommendedName>
</protein>
<feature type="transmembrane region" description="Helical" evidence="2">
    <location>
        <begin position="126"/>
        <end position="148"/>
    </location>
</feature>
<keyword evidence="5" id="KW-1185">Reference proteome</keyword>
<feature type="domain" description="Rhodanese" evidence="3">
    <location>
        <begin position="260"/>
        <end position="335"/>
    </location>
</feature>
<dbReference type="Pfam" id="PF04143">
    <property type="entry name" value="Sulf_transp"/>
    <property type="match status" value="1"/>
</dbReference>
<dbReference type="Gene3D" id="3.40.250.10">
    <property type="entry name" value="Rhodanese-like domain"/>
    <property type="match status" value="1"/>
</dbReference>
<evidence type="ECO:0000256" key="2">
    <source>
        <dbReference type="SAM" id="Phobius"/>
    </source>
</evidence>
<feature type="transmembrane region" description="Helical" evidence="2">
    <location>
        <begin position="16"/>
        <end position="32"/>
    </location>
</feature>
<feature type="transmembrane region" description="Helical" evidence="2">
    <location>
        <begin position="168"/>
        <end position="191"/>
    </location>
</feature>
<feature type="transmembrane region" description="Helical" evidence="2">
    <location>
        <begin position="212"/>
        <end position="231"/>
    </location>
</feature>
<keyword evidence="2" id="KW-0472">Membrane</keyword>
<reference evidence="5" key="1">
    <citation type="journal article" date="2022" name="Int. J. Syst. Evol. Microbiol.">
        <title>Anaeromyxobacter oryzae sp. nov., Anaeromyxobacter diazotrophicus sp. nov. and Anaeromyxobacter paludicola sp. nov., isolated from paddy soils.</title>
        <authorList>
            <person name="Itoh H."/>
            <person name="Xu Z."/>
            <person name="Mise K."/>
            <person name="Masuda Y."/>
            <person name="Ushijima N."/>
            <person name="Hayakawa C."/>
            <person name="Shiratori Y."/>
            <person name="Senoo K."/>
        </authorList>
    </citation>
    <scope>NUCLEOTIDE SEQUENCE [LARGE SCALE GENOMIC DNA]</scope>
    <source>
        <strain evidence="5">Red232</strain>
    </source>
</reference>
<evidence type="ECO:0000256" key="1">
    <source>
        <dbReference type="SAM" id="MobiDB-lite"/>
    </source>
</evidence>